<dbReference type="PANTHER" id="PTHR35534">
    <property type="entry name" value="50S RIBOSOMAL PROTEIN L32"/>
    <property type="match status" value="1"/>
</dbReference>
<dbReference type="Proteomes" id="UP000294466">
    <property type="component" value="Chromosome"/>
</dbReference>
<evidence type="ECO:0000256" key="3">
    <source>
        <dbReference type="ARBA" id="ARBA00023274"/>
    </source>
</evidence>
<evidence type="ECO:0000313" key="8">
    <source>
        <dbReference type="Proteomes" id="UP000294466"/>
    </source>
</evidence>
<dbReference type="GO" id="GO:0003735">
    <property type="term" value="F:structural constituent of ribosome"/>
    <property type="evidence" value="ECO:0007669"/>
    <property type="project" value="InterPro"/>
</dbReference>
<organism evidence="7 8">
    <name type="scientific">Buchnera aphidicola</name>
    <name type="common">Cinara cf. splendens/pseudotsugae 3390</name>
    <dbReference type="NCBI Taxonomy" id="2518980"/>
    <lineage>
        <taxon>Bacteria</taxon>
        <taxon>Pseudomonadati</taxon>
        <taxon>Pseudomonadota</taxon>
        <taxon>Gammaproteobacteria</taxon>
        <taxon>Enterobacterales</taxon>
        <taxon>Erwiniaceae</taxon>
        <taxon>Buchnera</taxon>
    </lineage>
</organism>
<feature type="region of interest" description="Disordered" evidence="6">
    <location>
        <begin position="1"/>
        <end position="22"/>
    </location>
</feature>
<evidence type="ECO:0000313" key="7">
    <source>
        <dbReference type="EMBL" id="VFP77801.1"/>
    </source>
</evidence>
<dbReference type="Pfam" id="PF01783">
    <property type="entry name" value="Ribosomal_L32p"/>
    <property type="match status" value="1"/>
</dbReference>
<evidence type="ECO:0000256" key="4">
    <source>
        <dbReference type="ARBA" id="ARBA00035178"/>
    </source>
</evidence>
<dbReference type="EMBL" id="LR217692">
    <property type="protein sequence ID" value="VFP77801.1"/>
    <property type="molecule type" value="Genomic_DNA"/>
</dbReference>
<gene>
    <name evidence="5 7" type="primary">rpmF</name>
    <name evidence="7" type="ORF">BUCISPPS3390_226</name>
</gene>
<accession>A0A451CWW4</accession>
<evidence type="ECO:0000256" key="1">
    <source>
        <dbReference type="ARBA" id="ARBA00008560"/>
    </source>
</evidence>
<feature type="compositionally biased region" description="Basic residues" evidence="6">
    <location>
        <begin position="7"/>
        <end position="19"/>
    </location>
</feature>
<dbReference type="InterPro" id="IPR044957">
    <property type="entry name" value="Ribosomal_bL32_bact"/>
</dbReference>
<dbReference type="SUPFAM" id="SSF57829">
    <property type="entry name" value="Zn-binding ribosomal proteins"/>
    <property type="match status" value="1"/>
</dbReference>
<dbReference type="RefSeq" id="WP_154060826.1">
    <property type="nucleotide sequence ID" value="NZ_LR217692.1"/>
</dbReference>
<name>A0A451CWW4_9GAMM</name>
<dbReference type="GO" id="GO:0015934">
    <property type="term" value="C:large ribosomal subunit"/>
    <property type="evidence" value="ECO:0007669"/>
    <property type="project" value="InterPro"/>
</dbReference>
<protein>
    <recommendedName>
        <fullName evidence="4 5">Large ribosomal subunit protein bL32</fullName>
    </recommendedName>
</protein>
<dbReference type="HAMAP" id="MF_00340">
    <property type="entry name" value="Ribosomal_bL32"/>
    <property type="match status" value="1"/>
</dbReference>
<evidence type="ECO:0000256" key="6">
    <source>
        <dbReference type="SAM" id="MobiDB-lite"/>
    </source>
</evidence>
<evidence type="ECO:0000256" key="2">
    <source>
        <dbReference type="ARBA" id="ARBA00022980"/>
    </source>
</evidence>
<dbReference type="GO" id="GO:0006412">
    <property type="term" value="P:translation"/>
    <property type="evidence" value="ECO:0007669"/>
    <property type="project" value="UniProtKB-UniRule"/>
</dbReference>
<sequence>MAVQKSKPSRSKRGMRRSHDHVLEKKISIDNTSKEIHIRHHITEKGYYKGKKTFLFHKKSAKIIK</sequence>
<dbReference type="PANTHER" id="PTHR35534:SF1">
    <property type="entry name" value="LARGE RIBOSOMAL SUBUNIT PROTEIN BL32"/>
    <property type="match status" value="1"/>
</dbReference>
<proteinExistence type="inferred from homology"/>
<keyword evidence="3 5" id="KW-0687">Ribonucleoprotein</keyword>
<dbReference type="InterPro" id="IPR002677">
    <property type="entry name" value="Ribosomal_bL32"/>
</dbReference>
<keyword evidence="2 5" id="KW-0689">Ribosomal protein</keyword>
<dbReference type="AlphaFoldDB" id="A0A451CWW4"/>
<dbReference type="NCBIfam" id="TIGR01031">
    <property type="entry name" value="rpmF_bact"/>
    <property type="match status" value="1"/>
</dbReference>
<dbReference type="OrthoDB" id="9801927at2"/>
<comment type="similarity">
    <text evidence="1 5">Belongs to the bacterial ribosomal protein bL32 family.</text>
</comment>
<evidence type="ECO:0000256" key="5">
    <source>
        <dbReference type="HAMAP-Rule" id="MF_00340"/>
    </source>
</evidence>
<dbReference type="InterPro" id="IPR011332">
    <property type="entry name" value="Ribosomal_zn-bd"/>
</dbReference>
<reference evidence="7 8" key="1">
    <citation type="submission" date="2019-02" db="EMBL/GenBank/DDBJ databases">
        <authorList>
            <person name="Manzano-Marin A."/>
            <person name="Manzano-Marin A."/>
        </authorList>
    </citation>
    <scope>NUCLEOTIDE SEQUENCE [LARGE SCALE GENOMIC DNA]</scope>
    <source>
        <strain evidence="7 8">BuCisplendens/pseudotsugae</strain>
    </source>
</reference>